<dbReference type="AlphaFoldDB" id="A0AAN7VAN0"/>
<protein>
    <submittedName>
        <fullName evidence="1">Uncharacterized protein</fullName>
    </submittedName>
</protein>
<name>A0AAN7VAN0_9COLE</name>
<proteinExistence type="predicted"/>
<sequence>MSSSENDSKTDEIYDFKPECYTTSLNHGMSGTVSEPYNHNLMCKYEHKKRQAQCPIYVHHFNQNVTGSSNSYTQNDRMTGSKIHQSRYKHECNDFNKTLRLCKTQFDNLTLNTKCVHPSKNVMDRIGHHGKYHSGAKIDKSFLFKVEHKAVADKLEETYWAKWKPKKSPSQTYSAPKTKGLYTENEKVITTKDTVSETKEMGDSNEAIVTTILPVSEQMAENKEEPEPQMEEPVEFNTNEDRLNLSPEPNSDSDIPAIKHTDSLILITKKNSASDNPHYQQPKCIKLFKNPGYASTATVNYIKGGSYPLKSCLRKESVRFKTSSVFGVKSISRSSAPGKAIRFMH</sequence>
<evidence type="ECO:0000313" key="2">
    <source>
        <dbReference type="Proteomes" id="UP001329430"/>
    </source>
</evidence>
<organism evidence="1 2">
    <name type="scientific">Pyrocoelia pectoralis</name>
    <dbReference type="NCBI Taxonomy" id="417401"/>
    <lineage>
        <taxon>Eukaryota</taxon>
        <taxon>Metazoa</taxon>
        <taxon>Ecdysozoa</taxon>
        <taxon>Arthropoda</taxon>
        <taxon>Hexapoda</taxon>
        <taxon>Insecta</taxon>
        <taxon>Pterygota</taxon>
        <taxon>Neoptera</taxon>
        <taxon>Endopterygota</taxon>
        <taxon>Coleoptera</taxon>
        <taxon>Polyphaga</taxon>
        <taxon>Elateriformia</taxon>
        <taxon>Elateroidea</taxon>
        <taxon>Lampyridae</taxon>
        <taxon>Lampyrinae</taxon>
        <taxon>Pyrocoelia</taxon>
    </lineage>
</organism>
<gene>
    <name evidence="1" type="ORF">RI129_007972</name>
</gene>
<dbReference type="EMBL" id="JAVRBK010000005">
    <property type="protein sequence ID" value="KAK5644127.1"/>
    <property type="molecule type" value="Genomic_DNA"/>
</dbReference>
<reference evidence="1 2" key="1">
    <citation type="journal article" date="2024" name="Insects">
        <title>An Improved Chromosome-Level Genome Assembly of the Firefly Pyrocoelia pectoralis.</title>
        <authorList>
            <person name="Fu X."/>
            <person name="Meyer-Rochow V.B."/>
            <person name="Ballantyne L."/>
            <person name="Zhu X."/>
        </authorList>
    </citation>
    <scope>NUCLEOTIDE SEQUENCE [LARGE SCALE GENOMIC DNA]</scope>
    <source>
        <strain evidence="1">XCY_ONT2</strain>
    </source>
</reference>
<keyword evidence="2" id="KW-1185">Reference proteome</keyword>
<evidence type="ECO:0000313" key="1">
    <source>
        <dbReference type="EMBL" id="KAK5644127.1"/>
    </source>
</evidence>
<comment type="caution">
    <text evidence="1">The sequence shown here is derived from an EMBL/GenBank/DDBJ whole genome shotgun (WGS) entry which is preliminary data.</text>
</comment>
<accession>A0AAN7VAN0</accession>
<dbReference type="Proteomes" id="UP001329430">
    <property type="component" value="Chromosome 5"/>
</dbReference>